<dbReference type="PANTHER" id="PTHR43791:SF92">
    <property type="entry name" value="AGL026WP"/>
    <property type="match status" value="1"/>
</dbReference>
<evidence type="ECO:0000256" key="4">
    <source>
        <dbReference type="ARBA" id="ARBA00022989"/>
    </source>
</evidence>
<accession>A0A8H6JAX4</accession>
<dbReference type="SUPFAM" id="SSF103473">
    <property type="entry name" value="MFS general substrate transporter"/>
    <property type="match status" value="1"/>
</dbReference>
<feature type="transmembrane region" description="Helical" evidence="6">
    <location>
        <begin position="54"/>
        <end position="79"/>
    </location>
</feature>
<dbReference type="GO" id="GO:0016020">
    <property type="term" value="C:membrane"/>
    <property type="evidence" value="ECO:0007669"/>
    <property type="project" value="UniProtKB-SubCell"/>
</dbReference>
<evidence type="ECO:0000313" key="7">
    <source>
        <dbReference type="EMBL" id="KAF6809336.1"/>
    </source>
</evidence>
<reference evidence="7" key="1">
    <citation type="journal article" date="2020" name="Phytopathology">
        <title>Genome Sequence Resources of Colletotrichum truncatum, C. plurivorum, C. musicola, and C. sojae: Four Species Pathogenic to Soybean (Glycine max).</title>
        <authorList>
            <person name="Rogerio F."/>
            <person name="Boufleur T.R."/>
            <person name="Ciampi-Guillardi M."/>
            <person name="Sukno S.A."/>
            <person name="Thon M.R."/>
            <person name="Massola Junior N.S."/>
            <person name="Baroncelli R."/>
        </authorList>
    </citation>
    <scope>NUCLEOTIDE SEQUENCE</scope>
    <source>
        <strain evidence="7">LFN0074</strain>
    </source>
</reference>
<dbReference type="InterPro" id="IPR036259">
    <property type="entry name" value="MFS_trans_sf"/>
</dbReference>
<dbReference type="GO" id="GO:0022857">
    <property type="term" value="F:transmembrane transporter activity"/>
    <property type="evidence" value="ECO:0007669"/>
    <property type="project" value="TreeGrafter"/>
</dbReference>
<evidence type="ECO:0000256" key="1">
    <source>
        <dbReference type="ARBA" id="ARBA00004141"/>
    </source>
</evidence>
<evidence type="ECO:0000256" key="3">
    <source>
        <dbReference type="ARBA" id="ARBA00022692"/>
    </source>
</evidence>
<keyword evidence="4 6" id="KW-1133">Transmembrane helix</keyword>
<feature type="transmembrane region" description="Helical" evidence="6">
    <location>
        <begin position="30"/>
        <end position="48"/>
    </location>
</feature>
<feature type="transmembrane region" description="Helical" evidence="6">
    <location>
        <begin position="6"/>
        <end position="23"/>
    </location>
</feature>
<sequence>MLFLTSPPYFFTALFCLANGWISNCTSHRSAHIACSAAAALLAVIITLKKTNMGAQYFALFLVMPGTYGCFQISNAWMASIAARPRKKRATAWAANTAICNLASGWTPYMYAQSAGPRYAVA</sequence>
<gene>
    <name evidence="7" type="ORF">CMUS01_13706</name>
</gene>
<organism evidence="7 8">
    <name type="scientific">Colletotrichum musicola</name>
    <dbReference type="NCBI Taxonomy" id="2175873"/>
    <lineage>
        <taxon>Eukaryota</taxon>
        <taxon>Fungi</taxon>
        <taxon>Dikarya</taxon>
        <taxon>Ascomycota</taxon>
        <taxon>Pezizomycotina</taxon>
        <taxon>Sordariomycetes</taxon>
        <taxon>Hypocreomycetidae</taxon>
        <taxon>Glomerellales</taxon>
        <taxon>Glomerellaceae</taxon>
        <taxon>Colletotrichum</taxon>
        <taxon>Colletotrichum orchidearum species complex</taxon>
    </lineage>
</organism>
<dbReference type="PANTHER" id="PTHR43791">
    <property type="entry name" value="PERMEASE-RELATED"/>
    <property type="match status" value="1"/>
</dbReference>
<evidence type="ECO:0000256" key="5">
    <source>
        <dbReference type="ARBA" id="ARBA00023136"/>
    </source>
</evidence>
<keyword evidence="8" id="KW-1185">Reference proteome</keyword>
<keyword evidence="2" id="KW-0813">Transport</keyword>
<keyword evidence="3 6" id="KW-0812">Transmembrane</keyword>
<keyword evidence="5 6" id="KW-0472">Membrane</keyword>
<comment type="caution">
    <text evidence="7">The sequence shown here is derived from an EMBL/GenBank/DDBJ whole genome shotgun (WGS) entry which is preliminary data.</text>
</comment>
<evidence type="ECO:0000256" key="6">
    <source>
        <dbReference type="SAM" id="Phobius"/>
    </source>
</evidence>
<dbReference type="OrthoDB" id="2250022at2759"/>
<evidence type="ECO:0000313" key="8">
    <source>
        <dbReference type="Proteomes" id="UP000639643"/>
    </source>
</evidence>
<protein>
    <submittedName>
        <fullName evidence="7">Major facilitator superfamily transporter</fullName>
    </submittedName>
</protein>
<dbReference type="Gene3D" id="1.20.1250.20">
    <property type="entry name" value="MFS general substrate transporter like domains"/>
    <property type="match status" value="1"/>
</dbReference>
<dbReference type="AlphaFoldDB" id="A0A8H6JAX4"/>
<comment type="subcellular location">
    <subcellularLocation>
        <location evidence="1">Membrane</location>
        <topology evidence="1">Multi-pass membrane protein</topology>
    </subcellularLocation>
</comment>
<dbReference type="EMBL" id="WIGM01000896">
    <property type="protein sequence ID" value="KAF6809336.1"/>
    <property type="molecule type" value="Genomic_DNA"/>
</dbReference>
<dbReference type="Proteomes" id="UP000639643">
    <property type="component" value="Unassembled WGS sequence"/>
</dbReference>
<evidence type="ECO:0000256" key="2">
    <source>
        <dbReference type="ARBA" id="ARBA00022448"/>
    </source>
</evidence>
<name>A0A8H6JAX4_9PEZI</name>
<proteinExistence type="predicted"/>